<dbReference type="OrthoDB" id="9796609at2"/>
<dbReference type="Pfam" id="PF12146">
    <property type="entry name" value="Hydrolase_4"/>
    <property type="match status" value="1"/>
</dbReference>
<sequence length="318" mass="33826">MRREATSSCGRRVLASIRRRWWTPAVLLVLVATFLSVWTLGQAVAAAYAPRPELGERTPADLGVAFRDVTFPSGDGVELAGWYVPTRNGAAVALMHGAGSTRSGELEHAAVLAEHGYGVLLFDARGHGESQGRSMDFGWYGEADASGAVDFLAGEPGVAAGRIALVGTSMGGEQAIGAAGADRRVAAVVAEGATNRVAADKGYLEAAYGARGAVQQRIDAVTYWFTDLLSDAPRPLPLRDSVSIATSRSDPTAFLLIAAGDRRDESLAADYVQQRGNGLVQIWTVPEAGHTEALETAPDEWEERVLDFLDDSLDGRRW</sequence>
<keyword evidence="5" id="KW-1185">Reference proteome</keyword>
<dbReference type="InterPro" id="IPR022742">
    <property type="entry name" value="Hydrolase_4"/>
</dbReference>
<keyword evidence="2 4" id="KW-0378">Hydrolase</keyword>
<dbReference type="InterPro" id="IPR050261">
    <property type="entry name" value="FrsA_esterase"/>
</dbReference>
<dbReference type="AlphaFoldDB" id="A0A4Q2S926"/>
<dbReference type="Gene3D" id="3.40.50.1820">
    <property type="entry name" value="alpha/beta hydrolase"/>
    <property type="match status" value="1"/>
</dbReference>
<organism evidence="4 5">
    <name type="scientific">Nocardioides ganghwensis</name>
    <dbReference type="NCBI Taxonomy" id="252230"/>
    <lineage>
        <taxon>Bacteria</taxon>
        <taxon>Bacillati</taxon>
        <taxon>Actinomycetota</taxon>
        <taxon>Actinomycetes</taxon>
        <taxon>Propionibacteriales</taxon>
        <taxon>Nocardioidaceae</taxon>
        <taxon>Nocardioides</taxon>
    </lineage>
</organism>
<evidence type="ECO:0000313" key="4">
    <source>
        <dbReference type="EMBL" id="RYB99829.1"/>
    </source>
</evidence>
<evidence type="ECO:0000256" key="2">
    <source>
        <dbReference type="ARBA" id="ARBA00022801"/>
    </source>
</evidence>
<comment type="caution">
    <text evidence="4">The sequence shown here is derived from an EMBL/GenBank/DDBJ whole genome shotgun (WGS) entry which is preliminary data.</text>
</comment>
<feature type="domain" description="Serine aminopeptidase S33" evidence="3">
    <location>
        <begin position="90"/>
        <end position="200"/>
    </location>
</feature>
<evidence type="ECO:0000256" key="1">
    <source>
        <dbReference type="ARBA" id="ARBA00008645"/>
    </source>
</evidence>
<name>A0A4Q2S926_9ACTN</name>
<reference evidence="4 5" key="1">
    <citation type="submission" date="2019-01" db="EMBL/GenBank/DDBJ databases">
        <title>Novel species of Nocardioides.</title>
        <authorList>
            <person name="Liu Q."/>
            <person name="Xin Y.-H."/>
        </authorList>
    </citation>
    <scope>NUCLEOTIDE SEQUENCE [LARGE SCALE GENOMIC DNA]</scope>
    <source>
        <strain evidence="4 5">CGMCC 4.6875</strain>
    </source>
</reference>
<dbReference type="PANTHER" id="PTHR22946">
    <property type="entry name" value="DIENELACTONE HYDROLASE DOMAIN-CONTAINING PROTEIN-RELATED"/>
    <property type="match status" value="1"/>
</dbReference>
<dbReference type="RefSeq" id="WP_129456022.1">
    <property type="nucleotide sequence ID" value="NZ_JACXYX010000017.1"/>
</dbReference>
<dbReference type="GO" id="GO:0052689">
    <property type="term" value="F:carboxylic ester hydrolase activity"/>
    <property type="evidence" value="ECO:0007669"/>
    <property type="project" value="UniProtKB-ARBA"/>
</dbReference>
<dbReference type="EMBL" id="SDWU01000017">
    <property type="protein sequence ID" value="RYB99829.1"/>
    <property type="molecule type" value="Genomic_DNA"/>
</dbReference>
<evidence type="ECO:0000313" key="5">
    <source>
        <dbReference type="Proteomes" id="UP000293291"/>
    </source>
</evidence>
<dbReference type="InterPro" id="IPR029058">
    <property type="entry name" value="AB_hydrolase_fold"/>
</dbReference>
<protein>
    <submittedName>
        <fullName evidence="4">Alpha/beta hydrolase</fullName>
    </submittedName>
</protein>
<comment type="similarity">
    <text evidence="1">Belongs to the AB hydrolase superfamily.</text>
</comment>
<evidence type="ECO:0000259" key="3">
    <source>
        <dbReference type="Pfam" id="PF12146"/>
    </source>
</evidence>
<dbReference type="SUPFAM" id="SSF53474">
    <property type="entry name" value="alpha/beta-Hydrolases"/>
    <property type="match status" value="1"/>
</dbReference>
<gene>
    <name evidence="4" type="ORF">EUA07_15150</name>
</gene>
<dbReference type="Proteomes" id="UP000293291">
    <property type="component" value="Unassembled WGS sequence"/>
</dbReference>
<proteinExistence type="inferred from homology"/>
<dbReference type="PANTHER" id="PTHR22946:SF9">
    <property type="entry name" value="POLYKETIDE TRANSFERASE AF380"/>
    <property type="match status" value="1"/>
</dbReference>
<accession>A0A4Q2S926</accession>